<protein>
    <submittedName>
        <fullName evidence="1">Right-handed parallel beta-helix repeat-containing protein</fullName>
    </submittedName>
</protein>
<comment type="caution">
    <text evidence="1">The sequence shown here is derived from an EMBL/GenBank/DDBJ whole genome shotgun (WGS) entry which is preliminary data.</text>
</comment>
<accession>A0ABD6AWW9</accession>
<gene>
    <name evidence="1" type="ORF">ACFSBT_13470</name>
</gene>
<dbReference type="InterPro" id="IPR012334">
    <property type="entry name" value="Pectin_lyas_fold"/>
</dbReference>
<dbReference type="Gene3D" id="2.160.20.10">
    <property type="entry name" value="Single-stranded right-handed beta-helix, Pectin lyase-like"/>
    <property type="match status" value="1"/>
</dbReference>
<name>A0ABD6AWW9_9EURY</name>
<dbReference type="EMBL" id="JBHUDC010000007">
    <property type="protein sequence ID" value="MFD1514286.1"/>
    <property type="molecule type" value="Genomic_DNA"/>
</dbReference>
<dbReference type="AlphaFoldDB" id="A0ABD6AWW9"/>
<evidence type="ECO:0000313" key="2">
    <source>
        <dbReference type="Proteomes" id="UP001597187"/>
    </source>
</evidence>
<evidence type="ECO:0000313" key="1">
    <source>
        <dbReference type="EMBL" id="MFD1514286.1"/>
    </source>
</evidence>
<dbReference type="InterPro" id="IPR011050">
    <property type="entry name" value="Pectin_lyase_fold/virulence"/>
</dbReference>
<dbReference type="RefSeq" id="WP_250874260.1">
    <property type="nucleotide sequence ID" value="NZ_JALXFV010000007.1"/>
</dbReference>
<reference evidence="1 2" key="1">
    <citation type="journal article" date="2019" name="Int. J. Syst. Evol. Microbiol.">
        <title>The Global Catalogue of Microorganisms (GCM) 10K type strain sequencing project: providing services to taxonomists for standard genome sequencing and annotation.</title>
        <authorList>
            <consortium name="The Broad Institute Genomics Platform"/>
            <consortium name="The Broad Institute Genome Sequencing Center for Infectious Disease"/>
            <person name="Wu L."/>
            <person name="Ma J."/>
        </authorList>
    </citation>
    <scope>NUCLEOTIDE SEQUENCE [LARGE SCALE GENOMIC DNA]</scope>
    <source>
        <strain evidence="1 2">CGMCC 1.12563</strain>
    </source>
</reference>
<sequence length="445" mass="47407">MVGASSLAGCSGLFDSNRVSGPREVDSVAEFDNQVNVEVRRREQNLTSVDSIISDVDDSTLLYFPPGEYIVEESLVLEDVSDVALIGEDATLVRANPIREDEEYLLSLIGNRLHVEGFSIDYTEEGHGGRFQVLSSGDFVVRDITVVGENSGTGLFVFEVRDSDGEGLVERVQATDGGPNSDGLFVAKDHSGALRIDECRIFGFKGNGIYASAPGLADGGGGVVVVHGGEYRNNNIANIRLGTSGSSVSDTTIVVDSPIPPTNSGVVNSRGIWLHGGTDLIVENCSITLSPPAKGDGALVMGKDTESATVRDTEIVVNASVPAINLVSPEEVSQSSSEFLCEDVRITGGASGGFAVSVVDRDGCRFTGMQMTQHGEHRDGFLFQRSQGNVVRELDIDVSGQPFVLREASTVDVIIDESDQTKLANDSSVLHSYDSETSIQMYAER</sequence>
<proteinExistence type="predicted"/>
<dbReference type="Proteomes" id="UP001597187">
    <property type="component" value="Unassembled WGS sequence"/>
</dbReference>
<dbReference type="SUPFAM" id="SSF51126">
    <property type="entry name" value="Pectin lyase-like"/>
    <property type="match status" value="1"/>
</dbReference>
<keyword evidence="2" id="KW-1185">Reference proteome</keyword>
<organism evidence="1 2">
    <name type="scientific">Halomarina rubra</name>
    <dbReference type="NCBI Taxonomy" id="2071873"/>
    <lineage>
        <taxon>Archaea</taxon>
        <taxon>Methanobacteriati</taxon>
        <taxon>Methanobacteriota</taxon>
        <taxon>Stenosarchaea group</taxon>
        <taxon>Halobacteria</taxon>
        <taxon>Halobacteriales</taxon>
        <taxon>Natronomonadaceae</taxon>
        <taxon>Halomarina</taxon>
    </lineage>
</organism>